<feature type="signal peptide" evidence="2">
    <location>
        <begin position="1"/>
        <end position="21"/>
    </location>
</feature>
<organism evidence="4 5">
    <name type="scientific">Sphingomonas glacialis</name>
    <dbReference type="NCBI Taxonomy" id="658225"/>
    <lineage>
        <taxon>Bacteria</taxon>
        <taxon>Pseudomonadati</taxon>
        <taxon>Pseudomonadota</taxon>
        <taxon>Alphaproteobacteria</taxon>
        <taxon>Sphingomonadales</taxon>
        <taxon>Sphingomonadaceae</taxon>
        <taxon>Sphingomonas</taxon>
    </lineage>
</organism>
<dbReference type="InterPro" id="IPR031924">
    <property type="entry name" value="GH115"/>
</dbReference>
<evidence type="ECO:0000259" key="3">
    <source>
        <dbReference type="Pfam" id="PF17829"/>
    </source>
</evidence>
<sequence length="848" mass="92581">MKALRVVLWCSAVALATPAWACDTPVSVCARPSPGAFALVSRNGPAQLLVDPGADPAVVHAADGFAHDLAEISGRAPRRIQSTDQITGDVVIAGVLGHSAVIDALVRSGKIKAADIAGEWEAFRQIVVEHPFANVARALVVVGADRRGAVFGLYDLSEKMGVSPWSWWADVPVSRRAAIFVTAGSRRDQPKVRYRGFFINDEDPGFSSWARKQFGGPNAKAYAHVFDLLLRLKGNTLWPAMWAPKAFNADDPQNMILADRVGVVMGTSHHEPLTRAQDEWHRNLTGGVTGGKWDYATNAANLRTFWRGGIERMMAKHDGTPYESLVTIGMRGDGDEAMSGGTAISLLESVVAAQREIIADVTGKPAEQTPQVWALYKEVQDYYDKGMKVPDDVILLFSDDNWGQIRRLPDAVDRRKGGYGVYYHFDYVGAPRNYKWLDTVQIEKTWQQMDLAYQKGARSLWMVNVGDIKPMEYPLSFFLKQAWDPAAMTPEALARYPVDWARGTFGAGGADAIGGLVTRYAHLAARRKPELLDADSFALGPVTPATLDSGDFGARVAEWDALQADMRATKQRLRPDQRDAYFQLVEHPIEALGNLYNLYYAVAWNRRLAAAADARANSFADQAEAAFARDAAITEAYHALNGRKWDGMMAQTHIGYTGWQQPDRNVMPAVTRVAGAAEPIRFVPTRRSGDAGIAAAEYTRAIGGRGLIWRTIAHLGRSAAVVALPQGAKPTTQADGVRLEYAVSTESAGRISVKVALAPTLDVTGGGTLRLGISLDDGPMRTLEDHLTPAPNDATSQAQRDWNAAVESNIRELEVDFPSQRAGAHVVKIWRIDDNVVLEELHVGVVPE</sequence>
<comment type="caution">
    <text evidence="4">The sequence shown here is derived from an EMBL/GenBank/DDBJ whole genome shotgun (WGS) entry which is preliminary data.</text>
</comment>
<dbReference type="Gene3D" id="2.60.120.1620">
    <property type="match status" value="1"/>
</dbReference>
<dbReference type="Pfam" id="PF15979">
    <property type="entry name" value="Glyco_hydro_115"/>
    <property type="match status" value="1"/>
</dbReference>
<dbReference type="OrthoDB" id="8727830at2"/>
<dbReference type="Proteomes" id="UP000319931">
    <property type="component" value="Unassembled WGS sequence"/>
</dbReference>
<proteinExistence type="predicted"/>
<dbReference type="Gene3D" id="3.20.20.520">
    <property type="entry name" value="Glycosyl hydrolase family 115"/>
    <property type="match status" value="1"/>
</dbReference>
<keyword evidence="2" id="KW-0732">Signal</keyword>
<dbReference type="EMBL" id="RCZC01000002">
    <property type="protein sequence ID" value="TPG53868.1"/>
    <property type="molecule type" value="Genomic_DNA"/>
</dbReference>
<dbReference type="InterPro" id="IPR041437">
    <property type="entry name" value="GH115_C"/>
</dbReference>
<keyword evidence="5" id="KW-1185">Reference proteome</keyword>
<gene>
    <name evidence="4" type="ORF">EAH76_03905</name>
</gene>
<dbReference type="Pfam" id="PF17829">
    <property type="entry name" value="GH115_C"/>
    <property type="match status" value="1"/>
</dbReference>
<dbReference type="GO" id="GO:0005975">
    <property type="term" value="P:carbohydrate metabolic process"/>
    <property type="evidence" value="ECO:0007669"/>
    <property type="project" value="UniProtKB-ARBA"/>
</dbReference>
<dbReference type="RefSeq" id="WP_140848433.1">
    <property type="nucleotide sequence ID" value="NZ_RCZC01000002.1"/>
</dbReference>
<reference evidence="4 5" key="1">
    <citation type="journal article" date="2019" name="Environ. Microbiol.">
        <title>Species interactions and distinct microbial communities in high Arctic permafrost affected cryosols are associated with the CH4 and CO2 gas fluxes.</title>
        <authorList>
            <person name="Altshuler I."/>
            <person name="Hamel J."/>
            <person name="Turney S."/>
            <person name="Magnuson E."/>
            <person name="Levesque R."/>
            <person name="Greer C."/>
            <person name="Whyte L.G."/>
        </authorList>
    </citation>
    <scope>NUCLEOTIDE SEQUENCE [LARGE SCALE GENOMIC DNA]</scope>
    <source>
        <strain evidence="4 5">E6.1</strain>
    </source>
</reference>
<dbReference type="Gene3D" id="1.20.58.2150">
    <property type="match status" value="1"/>
</dbReference>
<evidence type="ECO:0000313" key="4">
    <source>
        <dbReference type="EMBL" id="TPG53868.1"/>
    </source>
</evidence>
<accession>A0A502FWI4</accession>
<keyword evidence="1" id="KW-0378">Hydrolase</keyword>
<evidence type="ECO:0000256" key="1">
    <source>
        <dbReference type="ARBA" id="ARBA00022801"/>
    </source>
</evidence>
<evidence type="ECO:0000256" key="2">
    <source>
        <dbReference type="SAM" id="SignalP"/>
    </source>
</evidence>
<evidence type="ECO:0000313" key="5">
    <source>
        <dbReference type="Proteomes" id="UP000319931"/>
    </source>
</evidence>
<name>A0A502FWI4_9SPHN</name>
<protein>
    <recommendedName>
        <fullName evidence="3">Gylcosyl hydrolase 115 C-terminal domain-containing protein</fullName>
    </recommendedName>
</protein>
<dbReference type="PANTHER" id="PTHR37842:SF2">
    <property type="entry name" value="GYLCOSYL HYDROLASE 115 C-TERMINAL DOMAIN-CONTAINING PROTEIN"/>
    <property type="match status" value="1"/>
</dbReference>
<dbReference type="PANTHER" id="PTHR37842">
    <property type="match status" value="1"/>
</dbReference>
<dbReference type="InterPro" id="IPR042301">
    <property type="entry name" value="GH115_sf"/>
</dbReference>
<dbReference type="GO" id="GO:0016787">
    <property type="term" value="F:hydrolase activity"/>
    <property type="evidence" value="ECO:0007669"/>
    <property type="project" value="UniProtKB-KW"/>
</dbReference>
<dbReference type="AlphaFoldDB" id="A0A502FWI4"/>
<feature type="chain" id="PRO_5021317668" description="Gylcosyl hydrolase 115 C-terminal domain-containing protein" evidence="2">
    <location>
        <begin position="22"/>
        <end position="848"/>
    </location>
</feature>
<feature type="domain" description="Gylcosyl hydrolase 115 C-terminal" evidence="3">
    <location>
        <begin position="693"/>
        <end position="843"/>
    </location>
</feature>
<dbReference type="Gene3D" id="3.30.379.10">
    <property type="entry name" value="Chitobiase/beta-hexosaminidase domain 2-like"/>
    <property type="match status" value="1"/>
</dbReference>
<dbReference type="InterPro" id="IPR029018">
    <property type="entry name" value="Hex-like_dom2"/>
</dbReference>